<keyword evidence="2" id="KW-1185">Reference proteome</keyword>
<sequence>MLWLVRALDQALTPGISAVSNGIPFPIGHPLCLFVGLHILLAAISSNARTMLLLEGMRSQVGCPNVTMPDKHGRPFEEWGIQDRANLILLAGWLLRDWPARFIASCQAADVMGSSFRRYHWKSELPFWFEIALKEGVDRPWYRVTAAEVDAARAYLLRRWLNPSDLALRTLVGHTVSKPRK</sequence>
<dbReference type="Proteomes" id="UP001239019">
    <property type="component" value="Unassembled WGS sequence"/>
</dbReference>
<dbReference type="RefSeq" id="WP_306728313.1">
    <property type="nucleotide sequence ID" value="NZ_JAVDDT010000004.1"/>
</dbReference>
<name>A0ABU0W716_9GAMM</name>
<evidence type="ECO:0000313" key="1">
    <source>
        <dbReference type="EMBL" id="MDQ2069819.1"/>
    </source>
</evidence>
<proteinExistence type="predicted"/>
<gene>
    <name evidence="1" type="ORF">RBH19_08035</name>
</gene>
<organism evidence="1 2">
    <name type="scientific">Natronospira bacteriovora</name>
    <dbReference type="NCBI Taxonomy" id="3069753"/>
    <lineage>
        <taxon>Bacteria</taxon>
        <taxon>Pseudomonadati</taxon>
        <taxon>Pseudomonadota</taxon>
        <taxon>Gammaproteobacteria</taxon>
        <taxon>Natronospirales</taxon>
        <taxon>Natronospiraceae</taxon>
        <taxon>Natronospira</taxon>
    </lineage>
</organism>
<dbReference type="EMBL" id="JAVDDT010000004">
    <property type="protein sequence ID" value="MDQ2069819.1"/>
    <property type="molecule type" value="Genomic_DNA"/>
</dbReference>
<comment type="caution">
    <text evidence="1">The sequence shown here is derived from an EMBL/GenBank/DDBJ whole genome shotgun (WGS) entry which is preliminary data.</text>
</comment>
<reference evidence="1 2" key="1">
    <citation type="submission" date="2023-08" db="EMBL/GenBank/DDBJ databases">
        <title>Whole-genome sequencing of halo(alkali)philic microorganisms from hypersaline lakes.</title>
        <authorList>
            <person name="Sorokin D.Y."/>
            <person name="Abbas B."/>
            <person name="Merkel A.Y."/>
        </authorList>
    </citation>
    <scope>NUCLEOTIDE SEQUENCE [LARGE SCALE GENOMIC DNA]</scope>
    <source>
        <strain evidence="1 2">AB-CW4</strain>
    </source>
</reference>
<evidence type="ECO:0000313" key="2">
    <source>
        <dbReference type="Proteomes" id="UP001239019"/>
    </source>
</evidence>
<protein>
    <submittedName>
        <fullName evidence="1">Uncharacterized protein</fullName>
    </submittedName>
</protein>
<accession>A0ABU0W716</accession>